<dbReference type="PRINTS" id="PR00469">
    <property type="entry name" value="PNDRDTASEII"/>
</dbReference>
<accession>A0ABY5VM17</accession>
<protein>
    <submittedName>
        <fullName evidence="2">NAD(P)/FAD-dependent oxidoreductase</fullName>
    </submittedName>
</protein>
<dbReference type="Pfam" id="PF13738">
    <property type="entry name" value="Pyr_redox_3"/>
    <property type="match status" value="1"/>
</dbReference>
<proteinExistence type="predicted"/>
<dbReference type="RefSeq" id="WP_259855969.1">
    <property type="nucleotide sequence ID" value="NZ_BAAAST010000041.1"/>
</dbReference>
<dbReference type="EMBL" id="CP073720">
    <property type="protein sequence ID" value="UWP78663.1"/>
    <property type="molecule type" value="Genomic_DNA"/>
</dbReference>
<name>A0ABY5VM17_9ACTN</name>
<dbReference type="PANTHER" id="PTHR43539">
    <property type="entry name" value="FLAVIN-BINDING MONOOXYGENASE-LIKE PROTEIN (AFU_ORTHOLOGUE AFUA_4G09220)"/>
    <property type="match status" value="1"/>
</dbReference>
<sequence>MDVVVIGAGQAGLSAAYALRRRGLPFVVLDAETAPGGAWQHRSPSLGVGELHGIFDLPGMHFEPPATGPASSAVADYFARYERESGLPVVRPVRVRAVRRAAGGLLVEADEGRWAARAVVNATGTWRRPYWPSYPGAAGFRGRQLHYADYRGPAEFAGQRVLVVGGGHSAVHVLSELPGTAAAVRWVTRREPVFHEGEFTEDHGRAVVAKVAERVAAGLPPRSVVSVTGLGYTAVVRAAVDKGVLHRLPMFDRIVAGGVLWGDRFEPFDAIVWATGFRAALGHLAPLHLREPGGGIRMAGTRAVREPRLHLVGYGPSASTVGANRAGRAAAREIAQLLETEGLRSSA</sequence>
<dbReference type="PRINTS" id="PR00368">
    <property type="entry name" value="FADPNR"/>
</dbReference>
<dbReference type="InterPro" id="IPR036188">
    <property type="entry name" value="FAD/NAD-bd_sf"/>
</dbReference>
<dbReference type="Gene3D" id="3.50.50.60">
    <property type="entry name" value="FAD/NAD(P)-binding domain"/>
    <property type="match status" value="1"/>
</dbReference>
<reference evidence="2" key="1">
    <citation type="submission" date="2021-04" db="EMBL/GenBank/DDBJ databases">
        <authorList>
            <person name="Hartkoorn R.C."/>
            <person name="Beaudoing E."/>
            <person name="Hot D."/>
        </authorList>
    </citation>
    <scope>NUCLEOTIDE SEQUENCE</scope>
    <source>
        <strain evidence="2">NRRL B-16292</strain>
    </source>
</reference>
<keyword evidence="1" id="KW-0560">Oxidoreductase</keyword>
<evidence type="ECO:0000313" key="3">
    <source>
        <dbReference type="Proteomes" id="UP001059617"/>
    </source>
</evidence>
<gene>
    <name evidence="2" type="ORF">Dfulv_26155</name>
</gene>
<dbReference type="PANTHER" id="PTHR43539:SF78">
    <property type="entry name" value="FLAVIN-CONTAINING MONOOXYGENASE"/>
    <property type="match status" value="1"/>
</dbReference>
<dbReference type="Proteomes" id="UP001059617">
    <property type="component" value="Chromosome"/>
</dbReference>
<dbReference type="InterPro" id="IPR050982">
    <property type="entry name" value="Auxin_biosynth/cation_transpt"/>
</dbReference>
<reference evidence="2" key="2">
    <citation type="submission" date="2022-09" db="EMBL/GenBank/DDBJ databases">
        <title>Biosynthetic gene clusters of Dactylosporangioum fulvum.</title>
        <authorList>
            <person name="Caradec T."/>
        </authorList>
    </citation>
    <scope>NUCLEOTIDE SEQUENCE</scope>
    <source>
        <strain evidence="2">NRRL B-16292</strain>
    </source>
</reference>
<keyword evidence="3" id="KW-1185">Reference proteome</keyword>
<evidence type="ECO:0000256" key="1">
    <source>
        <dbReference type="ARBA" id="ARBA00023002"/>
    </source>
</evidence>
<dbReference type="SUPFAM" id="SSF51905">
    <property type="entry name" value="FAD/NAD(P)-binding domain"/>
    <property type="match status" value="1"/>
</dbReference>
<organism evidence="2 3">
    <name type="scientific">Dactylosporangium fulvum</name>
    <dbReference type="NCBI Taxonomy" id="53359"/>
    <lineage>
        <taxon>Bacteria</taxon>
        <taxon>Bacillati</taxon>
        <taxon>Actinomycetota</taxon>
        <taxon>Actinomycetes</taxon>
        <taxon>Micromonosporales</taxon>
        <taxon>Micromonosporaceae</taxon>
        <taxon>Dactylosporangium</taxon>
    </lineage>
</organism>
<evidence type="ECO:0000313" key="2">
    <source>
        <dbReference type="EMBL" id="UWP78663.1"/>
    </source>
</evidence>